<keyword evidence="2" id="KW-1185">Reference proteome</keyword>
<proteinExistence type="predicted"/>
<evidence type="ECO:0000313" key="1">
    <source>
        <dbReference type="EMBL" id="MFC3704463.1"/>
    </source>
</evidence>
<dbReference type="EMBL" id="JBHRYD010000004">
    <property type="protein sequence ID" value="MFC3704463.1"/>
    <property type="molecule type" value="Genomic_DNA"/>
</dbReference>
<reference evidence="2" key="1">
    <citation type="journal article" date="2019" name="Int. J. Syst. Evol. Microbiol.">
        <title>The Global Catalogue of Microorganisms (GCM) 10K type strain sequencing project: providing services to taxonomists for standard genome sequencing and annotation.</title>
        <authorList>
            <consortium name="The Broad Institute Genomics Platform"/>
            <consortium name="The Broad Institute Genome Sequencing Center for Infectious Disease"/>
            <person name="Wu L."/>
            <person name="Ma J."/>
        </authorList>
    </citation>
    <scope>NUCLEOTIDE SEQUENCE [LARGE SCALE GENOMIC DNA]</scope>
    <source>
        <strain evidence="2">KCTC 42281</strain>
    </source>
</reference>
<accession>A0ABV7X172</accession>
<gene>
    <name evidence="1" type="ORF">ACFOOL_06820</name>
</gene>
<organism evidence="1 2">
    <name type="scientific">Devosia honganensis</name>
    <dbReference type="NCBI Taxonomy" id="1610527"/>
    <lineage>
        <taxon>Bacteria</taxon>
        <taxon>Pseudomonadati</taxon>
        <taxon>Pseudomonadota</taxon>
        <taxon>Alphaproteobacteria</taxon>
        <taxon>Hyphomicrobiales</taxon>
        <taxon>Devosiaceae</taxon>
        <taxon>Devosia</taxon>
    </lineage>
</organism>
<dbReference type="RefSeq" id="WP_380096088.1">
    <property type="nucleotide sequence ID" value="NZ_JBHRYD010000004.1"/>
</dbReference>
<evidence type="ECO:0000313" key="2">
    <source>
        <dbReference type="Proteomes" id="UP001595613"/>
    </source>
</evidence>
<protein>
    <submittedName>
        <fullName evidence="1">Phage tail protein</fullName>
    </submittedName>
</protein>
<comment type="caution">
    <text evidence="1">The sequence shown here is derived from an EMBL/GenBank/DDBJ whole genome shotgun (WGS) entry which is preliminary data.</text>
</comment>
<name>A0ABV7X172_9HYPH</name>
<dbReference type="Proteomes" id="UP001595613">
    <property type="component" value="Unassembled WGS sequence"/>
</dbReference>
<sequence>MPFLAPVFGAIAAGGWVTQLVVGVGLSVVSTLLSNALRPKPQAQKQRDPGVSLTMQIGGNNPLSFIVGLSATAGHRVYAGSWGNVGATPNAYFVDVLELANAPLDGLSGVFVEKERATILWDEAHPEFGYPIAQGRKGGKDHLWVKFYRGDQTTPDAYLRSKFGSHPSRPYDADMVGYGTAYAIVTTRYNRENWNGRPPSMLFEVRGLRCYNIRKDSTAGGSGSHRRNDPATWEWTENPYVIAYNIAFMGVYVGSEWMWGLQNLPILRLPQSAWIAAMNEADRTMAAWGNQKQFTIGGEITVDMQPVDVLDEIAKASLGRFIESAGSYKPRCGLPGASVWSFGEGELLITDPRTITPFPGLEATHNAVEISYSEPGEAWGTKAAPEASDAGMIAADGNRKLPVGLTLGMVSRNEQAQRLAYSYLHDGRRFRTFRGSFHPISWMLEPGDVIDGTILSEGYSGKAFEILEMSGRRTFVQTMTIREVDPDDFDPPESAWQPWSVGPIQTIYPPSQPATGISFAPLTLMDSDNVGRRPGLEGFYQGGMDDVRYFAVQVRRPGDALPFFEGEFPYRADVVGEAAQPIFSQAFLPNMDVEVRGKYVPFTSRETDWRSWMPVKLPNVKLGASDIALDLSNVAKDVLAQIGTSRQVIETFKRIGTLLEEADRESYTKRESLFREIKVELEGLEASFTEIIEVALGPGGAIATALESLYAAMGGNTAEVNVRWHAEAGEGGFGARYVQQAAVNDGQFRAASQWLDVPTDPLQPTMIGWAAGRFAWYTSAGVPIVAMDENGVQRSANNAVMINWVTGAMRNDAV</sequence>